<dbReference type="Pfam" id="PF05050">
    <property type="entry name" value="Methyltransf_21"/>
    <property type="match status" value="1"/>
</dbReference>
<dbReference type="GO" id="GO:0005737">
    <property type="term" value="C:cytoplasm"/>
    <property type="evidence" value="ECO:0007669"/>
    <property type="project" value="GOC"/>
</dbReference>
<dbReference type="RefSeq" id="WP_115813731.1">
    <property type="nucleotide sequence ID" value="NZ_QUNI01000007.1"/>
</dbReference>
<dbReference type="OrthoDB" id="9801609at2"/>
<dbReference type="PANTHER" id="PTHR34009">
    <property type="entry name" value="PROTEIN STAR"/>
    <property type="match status" value="1"/>
</dbReference>
<dbReference type="InterPro" id="IPR053202">
    <property type="entry name" value="EGF_Rcpt_Signaling_Reg"/>
</dbReference>
<dbReference type="InterPro" id="IPR006342">
    <property type="entry name" value="FkbM_mtfrase"/>
</dbReference>
<evidence type="ECO:0000313" key="2">
    <source>
        <dbReference type="EMBL" id="REG98272.1"/>
    </source>
</evidence>
<dbReference type="Gene3D" id="3.40.50.150">
    <property type="entry name" value="Vaccinia Virus protein VP39"/>
    <property type="match status" value="1"/>
</dbReference>
<evidence type="ECO:0000313" key="3">
    <source>
        <dbReference type="Proteomes" id="UP000257136"/>
    </source>
</evidence>
<name>A0A3E0EJ52_9FLAO</name>
<evidence type="ECO:0000259" key="1">
    <source>
        <dbReference type="Pfam" id="PF05050"/>
    </source>
</evidence>
<keyword evidence="3" id="KW-1185">Reference proteome</keyword>
<dbReference type="GO" id="GO:0006888">
    <property type="term" value="P:endoplasmic reticulum to Golgi vesicle-mediated transport"/>
    <property type="evidence" value="ECO:0007669"/>
    <property type="project" value="TreeGrafter"/>
</dbReference>
<reference evidence="2 3" key="1">
    <citation type="submission" date="2018-08" db="EMBL/GenBank/DDBJ databases">
        <title>Genomic Encyclopedia of Archaeal and Bacterial Type Strains, Phase II (KMG-II): from individual species to whole genera.</title>
        <authorList>
            <person name="Goeker M."/>
        </authorList>
    </citation>
    <scope>NUCLEOTIDE SEQUENCE [LARGE SCALE GENOMIC DNA]</scope>
    <source>
        <strain evidence="2 3">DSM 100880</strain>
    </source>
</reference>
<dbReference type="Proteomes" id="UP000257136">
    <property type="component" value="Unassembled WGS sequence"/>
</dbReference>
<dbReference type="EMBL" id="QUNI01000007">
    <property type="protein sequence ID" value="REG98272.1"/>
    <property type="molecule type" value="Genomic_DNA"/>
</dbReference>
<accession>A0A3E0EJ52</accession>
<dbReference type="AlphaFoldDB" id="A0A3E0EJ52"/>
<sequence>MIKKIKETIRRKIYKRYNISFSQGGGDDIQLNKLIKEKKPGVYVDIGCWHPVKSSNTYFFHLRGWKGICIDPNPELKKAYDFFRPNDIFINCAIGLKEDKMSYYQLKDNYSAMNTLKQDFIQKHNLEKEIKHVLDVPIYNLKNILDKNILEGDRLDFFDIDVEGFDLEVLKSNDWDKYRPKIILVESNLSIQNDINSEIVHYLATVDYRLVAKSVINGDLGNLFLMDNKQ</sequence>
<dbReference type="GO" id="GO:0005886">
    <property type="term" value="C:plasma membrane"/>
    <property type="evidence" value="ECO:0007669"/>
    <property type="project" value="TreeGrafter"/>
</dbReference>
<organism evidence="2 3">
    <name type="scientific">Flavobacterium aquicola</name>
    <dbReference type="NCBI Taxonomy" id="1682742"/>
    <lineage>
        <taxon>Bacteria</taxon>
        <taxon>Pseudomonadati</taxon>
        <taxon>Bacteroidota</taxon>
        <taxon>Flavobacteriia</taxon>
        <taxon>Flavobacteriales</taxon>
        <taxon>Flavobacteriaceae</taxon>
        <taxon>Flavobacterium</taxon>
    </lineage>
</organism>
<dbReference type="NCBIfam" id="TIGR01444">
    <property type="entry name" value="fkbM_fam"/>
    <property type="match status" value="1"/>
</dbReference>
<dbReference type="PANTHER" id="PTHR34009:SF2">
    <property type="entry name" value="PROTEIN STAR"/>
    <property type="match status" value="1"/>
</dbReference>
<comment type="caution">
    <text evidence="2">The sequence shown here is derived from an EMBL/GenBank/DDBJ whole genome shotgun (WGS) entry which is preliminary data.</text>
</comment>
<keyword evidence="2" id="KW-0808">Transferase</keyword>
<dbReference type="GO" id="GO:0016197">
    <property type="term" value="P:endosomal transport"/>
    <property type="evidence" value="ECO:0007669"/>
    <property type="project" value="TreeGrafter"/>
</dbReference>
<proteinExistence type="predicted"/>
<protein>
    <submittedName>
        <fullName evidence="2">FkbM family methyltransferase</fullName>
    </submittedName>
</protein>
<dbReference type="SUPFAM" id="SSF53335">
    <property type="entry name" value="S-adenosyl-L-methionine-dependent methyltransferases"/>
    <property type="match status" value="1"/>
</dbReference>
<dbReference type="GO" id="GO:0032259">
    <property type="term" value="P:methylation"/>
    <property type="evidence" value="ECO:0007669"/>
    <property type="project" value="UniProtKB-KW"/>
</dbReference>
<feature type="domain" description="Methyltransferase FkbM" evidence="1">
    <location>
        <begin position="51"/>
        <end position="209"/>
    </location>
</feature>
<gene>
    <name evidence="2" type="ORF">C8P67_107199</name>
</gene>
<dbReference type="InterPro" id="IPR029063">
    <property type="entry name" value="SAM-dependent_MTases_sf"/>
</dbReference>
<dbReference type="GO" id="GO:0008168">
    <property type="term" value="F:methyltransferase activity"/>
    <property type="evidence" value="ECO:0007669"/>
    <property type="project" value="UniProtKB-KW"/>
</dbReference>
<keyword evidence="2" id="KW-0489">Methyltransferase</keyword>